<name>A0ABV7XDA3_9SPHN</name>
<dbReference type="Gene3D" id="3.40.50.170">
    <property type="entry name" value="Formyl transferase, N-terminal domain"/>
    <property type="match status" value="1"/>
</dbReference>
<comment type="function">
    <text evidence="4">Catalyzes the transfer of a formyl group from 10-formyltetrahydrofolate to 5-phospho-ribosyl-glycinamide (GAR), producing 5-phospho-ribosyl-N-formylglycinamide (FGAR) and tetrahydrofolate.</text>
</comment>
<keyword evidence="2 4" id="KW-0808">Transferase</keyword>
<accession>A0ABV7XDA3</accession>
<evidence type="ECO:0000259" key="5">
    <source>
        <dbReference type="Pfam" id="PF00551"/>
    </source>
</evidence>
<dbReference type="Pfam" id="PF00551">
    <property type="entry name" value="Formyl_trans_N"/>
    <property type="match status" value="1"/>
</dbReference>
<dbReference type="CDD" id="cd08645">
    <property type="entry name" value="FMT_core_GART"/>
    <property type="match status" value="1"/>
</dbReference>
<feature type="domain" description="Formyl transferase N-terminal" evidence="5">
    <location>
        <begin position="7"/>
        <end position="185"/>
    </location>
</feature>
<comment type="similarity">
    <text evidence="4">Belongs to the GART family.</text>
</comment>
<evidence type="ECO:0000313" key="7">
    <source>
        <dbReference type="Proteomes" id="UP001595615"/>
    </source>
</evidence>
<dbReference type="InterPro" id="IPR002376">
    <property type="entry name" value="Formyl_transf_N"/>
</dbReference>
<evidence type="ECO:0000256" key="4">
    <source>
        <dbReference type="HAMAP-Rule" id="MF_01930"/>
    </source>
</evidence>
<evidence type="ECO:0000256" key="3">
    <source>
        <dbReference type="ARBA" id="ARBA00022755"/>
    </source>
</evidence>
<feature type="active site" description="Proton donor" evidence="4">
    <location>
        <position position="112"/>
    </location>
</feature>
<feature type="binding site" evidence="4">
    <location>
        <position position="110"/>
    </location>
    <ligand>
        <name>(6R)-10-formyltetrahydrofolate</name>
        <dbReference type="ChEBI" id="CHEBI:195366"/>
    </ligand>
</feature>
<dbReference type="Proteomes" id="UP001595615">
    <property type="component" value="Unassembled WGS sequence"/>
</dbReference>
<organism evidence="6 7">
    <name type="scientific">Sphingoaurantiacus capsulatus</name>
    <dbReference type="NCBI Taxonomy" id="1771310"/>
    <lineage>
        <taxon>Bacteria</taxon>
        <taxon>Pseudomonadati</taxon>
        <taxon>Pseudomonadota</taxon>
        <taxon>Alphaproteobacteria</taxon>
        <taxon>Sphingomonadales</taxon>
        <taxon>Sphingosinicellaceae</taxon>
        <taxon>Sphingoaurantiacus</taxon>
    </lineage>
</organism>
<dbReference type="InterPro" id="IPR004607">
    <property type="entry name" value="GART"/>
</dbReference>
<keyword evidence="7" id="KW-1185">Reference proteome</keyword>
<comment type="catalytic activity">
    <reaction evidence="4">
        <text>N(1)-(5-phospho-beta-D-ribosyl)glycinamide + (6R)-10-formyltetrahydrofolate = N(2)-formyl-N(1)-(5-phospho-beta-D-ribosyl)glycinamide + (6S)-5,6,7,8-tetrahydrofolate + H(+)</text>
        <dbReference type="Rhea" id="RHEA:15053"/>
        <dbReference type="ChEBI" id="CHEBI:15378"/>
        <dbReference type="ChEBI" id="CHEBI:57453"/>
        <dbReference type="ChEBI" id="CHEBI:143788"/>
        <dbReference type="ChEBI" id="CHEBI:147286"/>
        <dbReference type="ChEBI" id="CHEBI:195366"/>
        <dbReference type="EC" id="2.1.2.2"/>
    </reaction>
</comment>
<dbReference type="PANTHER" id="PTHR43369:SF2">
    <property type="entry name" value="PHOSPHORIBOSYLGLYCINAMIDE FORMYLTRANSFERASE"/>
    <property type="match status" value="1"/>
</dbReference>
<comment type="caution">
    <text evidence="6">The sequence shown here is derived from an EMBL/GenBank/DDBJ whole genome shotgun (WGS) entry which is preliminary data.</text>
</comment>
<dbReference type="GO" id="GO:0004644">
    <property type="term" value="F:phosphoribosylglycinamide formyltransferase activity"/>
    <property type="evidence" value="ECO:0007669"/>
    <property type="project" value="UniProtKB-EC"/>
</dbReference>
<evidence type="ECO:0000256" key="1">
    <source>
        <dbReference type="ARBA" id="ARBA00005054"/>
    </source>
</evidence>
<dbReference type="SUPFAM" id="SSF53328">
    <property type="entry name" value="Formyltransferase"/>
    <property type="match status" value="1"/>
</dbReference>
<feature type="binding site" evidence="4">
    <location>
        <begin position="93"/>
        <end position="96"/>
    </location>
    <ligand>
        <name>(6R)-10-formyltetrahydrofolate</name>
        <dbReference type="ChEBI" id="CHEBI:195366"/>
    </ligand>
</feature>
<comment type="pathway">
    <text evidence="1 4">Purine metabolism; IMP biosynthesis via de novo pathway; N(2)-formyl-N(1)-(5-phospho-D-ribosyl)glycinamide from N(1)-(5-phospho-D-ribosyl)glycinamide (10-formyl THF route): step 1/1.</text>
</comment>
<evidence type="ECO:0000256" key="2">
    <source>
        <dbReference type="ARBA" id="ARBA00022679"/>
    </source>
</evidence>
<gene>
    <name evidence="4 6" type="primary">purN</name>
    <name evidence="6" type="ORF">ACFOMD_14080</name>
</gene>
<evidence type="ECO:0000313" key="6">
    <source>
        <dbReference type="EMBL" id="MFC3713703.1"/>
    </source>
</evidence>
<keyword evidence="3 4" id="KW-0658">Purine biosynthesis</keyword>
<proteinExistence type="inferred from homology"/>
<protein>
    <recommendedName>
        <fullName evidence="4">Phosphoribosylglycinamide formyltransferase</fullName>
        <ecNumber evidence="4">2.1.2.2</ecNumber>
    </recommendedName>
    <alternativeName>
        <fullName evidence="4">5'-phosphoribosylglycinamide transformylase</fullName>
    </alternativeName>
    <alternativeName>
        <fullName evidence="4">GAR transformylase</fullName>
        <shortName evidence="4">GART</shortName>
    </alternativeName>
</protein>
<feature type="binding site" evidence="4">
    <location>
        <begin position="16"/>
        <end position="18"/>
    </location>
    <ligand>
        <name>N(1)-(5-phospho-beta-D-ribosyl)glycinamide</name>
        <dbReference type="ChEBI" id="CHEBI:143788"/>
    </ligand>
</feature>
<dbReference type="InterPro" id="IPR036477">
    <property type="entry name" value="Formyl_transf_N_sf"/>
</dbReference>
<dbReference type="EMBL" id="JBHRXV010000011">
    <property type="protein sequence ID" value="MFC3713703.1"/>
    <property type="molecule type" value="Genomic_DNA"/>
</dbReference>
<dbReference type="NCBIfam" id="TIGR00639">
    <property type="entry name" value="PurN"/>
    <property type="match status" value="1"/>
</dbReference>
<dbReference type="RefSeq" id="WP_380862458.1">
    <property type="nucleotide sequence ID" value="NZ_JBHRXV010000011.1"/>
</dbReference>
<sequence length="194" mass="20583">MPPRRARVGILISGRGSNMKALIEASRAADCPYEVALVVSNNPDALGLEDAAAAGIATFAQSHRGLPREDFDALMDGALRAARVEWVALAGYMRLLSPGFIGGWRGRIVNIHPSLLPAYKGLDTHARALAAGERVHGCTVHIVTPELDDGPIVAQAEVPVLDGDTPATLADRVLIEEHRLYPEALSALILKADG</sequence>
<feature type="binding site" evidence="4">
    <location>
        <position position="68"/>
    </location>
    <ligand>
        <name>(6R)-10-formyltetrahydrofolate</name>
        <dbReference type="ChEBI" id="CHEBI:195366"/>
    </ligand>
</feature>
<reference evidence="7" key="1">
    <citation type="journal article" date="2019" name="Int. J. Syst. Evol. Microbiol.">
        <title>The Global Catalogue of Microorganisms (GCM) 10K type strain sequencing project: providing services to taxonomists for standard genome sequencing and annotation.</title>
        <authorList>
            <consortium name="The Broad Institute Genomics Platform"/>
            <consortium name="The Broad Institute Genome Sequencing Center for Infectious Disease"/>
            <person name="Wu L."/>
            <person name="Ma J."/>
        </authorList>
    </citation>
    <scope>NUCLEOTIDE SEQUENCE [LARGE SCALE GENOMIC DNA]</scope>
    <source>
        <strain evidence="7">KCTC 42644</strain>
    </source>
</reference>
<dbReference type="HAMAP" id="MF_01930">
    <property type="entry name" value="PurN"/>
    <property type="match status" value="1"/>
</dbReference>
<dbReference type="EC" id="2.1.2.2" evidence="4"/>
<dbReference type="PANTHER" id="PTHR43369">
    <property type="entry name" value="PHOSPHORIBOSYLGLYCINAMIDE FORMYLTRANSFERASE"/>
    <property type="match status" value="1"/>
</dbReference>
<feature type="site" description="Raises pKa of active site His" evidence="4">
    <location>
        <position position="148"/>
    </location>
</feature>